<dbReference type="InterPro" id="IPR003016">
    <property type="entry name" value="2-oxoA_DH_lipoyl-BS"/>
</dbReference>
<dbReference type="EMBL" id="CP045810">
    <property type="protein sequence ID" value="QHN41116.1"/>
    <property type="molecule type" value="Genomic_DNA"/>
</dbReference>
<dbReference type="Pfam" id="PF00198">
    <property type="entry name" value="2-oxoacid_dh"/>
    <property type="match status" value="1"/>
</dbReference>
<evidence type="ECO:0000313" key="7">
    <source>
        <dbReference type="EMBL" id="QHN41116.1"/>
    </source>
</evidence>
<dbReference type="AlphaFoldDB" id="A0A857MF33"/>
<comment type="cofactor">
    <cofactor evidence="1 6">
        <name>(R)-lipoate</name>
        <dbReference type="ChEBI" id="CHEBI:83088"/>
    </cofactor>
</comment>
<dbReference type="InterPro" id="IPR001078">
    <property type="entry name" value="2-oxoacid_DH_actylTfrase"/>
</dbReference>
<dbReference type="Pfam" id="PF00364">
    <property type="entry name" value="Biotin_lipoyl"/>
    <property type="match status" value="1"/>
</dbReference>
<evidence type="ECO:0000256" key="4">
    <source>
        <dbReference type="ARBA" id="ARBA00022823"/>
    </source>
</evidence>
<comment type="similarity">
    <text evidence="2 6">Belongs to the 2-oxoacid dehydrogenase family.</text>
</comment>
<keyword evidence="3 6" id="KW-0808">Transferase</keyword>
<dbReference type="PANTHER" id="PTHR43178">
    <property type="entry name" value="DIHYDROLIPOAMIDE ACETYLTRANSFERASE COMPONENT OF PYRUVATE DEHYDROGENASE COMPLEX"/>
    <property type="match status" value="1"/>
</dbReference>
<evidence type="ECO:0000256" key="6">
    <source>
        <dbReference type="RuleBase" id="RU003423"/>
    </source>
</evidence>
<dbReference type="FunFam" id="3.30.559.10:FF:000007">
    <property type="entry name" value="Dihydrolipoamide acetyltransferase component of pyruvate dehydrogenase complex"/>
    <property type="match status" value="1"/>
</dbReference>
<dbReference type="SUPFAM" id="SSF51230">
    <property type="entry name" value="Single hybrid motif"/>
    <property type="match status" value="1"/>
</dbReference>
<dbReference type="Gene3D" id="2.40.50.100">
    <property type="match status" value="1"/>
</dbReference>
<dbReference type="InterPro" id="IPR023213">
    <property type="entry name" value="CAT-like_dom_sf"/>
</dbReference>
<proteinExistence type="inferred from homology"/>
<dbReference type="InterPro" id="IPR050743">
    <property type="entry name" value="2-oxoacid_DH_E2_comp"/>
</dbReference>
<evidence type="ECO:0000256" key="1">
    <source>
        <dbReference type="ARBA" id="ARBA00001938"/>
    </source>
</evidence>
<keyword evidence="5 6" id="KW-0012">Acyltransferase</keyword>
<protein>
    <recommendedName>
        <fullName evidence="6">Dihydrolipoamide acetyltransferase component of pyruvate dehydrogenase complex</fullName>
        <ecNumber evidence="6">2.3.1.-</ecNumber>
    </recommendedName>
</protein>
<dbReference type="SUPFAM" id="SSF52777">
    <property type="entry name" value="CoA-dependent acyltransferases"/>
    <property type="match status" value="1"/>
</dbReference>
<reference evidence="7" key="1">
    <citation type="journal article" date="2021" name="Nat. Microbiol.">
        <title>Cocultivation of an ultrasmall environmental parasitic bacterium with lytic ability against bacteria associated with wastewater foams.</title>
        <authorList>
            <person name="Batinovic S."/>
            <person name="Rose J.J.A."/>
            <person name="Ratcliffe J."/>
            <person name="Seviour R.J."/>
            <person name="Petrovski S."/>
        </authorList>
    </citation>
    <scope>NUCLEOTIDE SEQUENCE</scope>
    <source>
        <strain evidence="7">CON44</strain>
    </source>
</reference>
<dbReference type="CDD" id="cd06849">
    <property type="entry name" value="lipoyl_domain"/>
    <property type="match status" value="1"/>
</dbReference>
<gene>
    <name evidence="7" type="ORF">GII30_19855</name>
</gene>
<dbReference type="GO" id="GO:0005737">
    <property type="term" value="C:cytoplasm"/>
    <property type="evidence" value="ECO:0007669"/>
    <property type="project" value="TreeGrafter"/>
</dbReference>
<keyword evidence="4 6" id="KW-0450">Lipoyl</keyword>
<sequence>MSTIARFKLPDVGEGLTDAEIISWEVAVGDCVEINQTLCEVETAKSAVELPSPVAGVVETLHAAVGDIVDVGTVIVSIRIGGPGGPGAAAPEPVGVAPDPEPATVADDVMAVDAAEEAPEPEPKVQILVGTGPSAPVERRRHLRPRGELPASPSRPAGGEVALVADTRVPIRGVRRATAAAMTESAFTAPHVTEWLAVDVTATTELVATLRADPRWVGLRINPMLLVAKALLMALEKYPEANARWDERAAEIVRFGSVNLGIAVASARGLVVPNIKRADALGLRGLAESVDRLVVTAREGILRPADMTGGTATITNIGALGVDAGTPILNPGEAVILAFGAIRPTPWVVDGRVEVRQVAQLALSFDHRLVDGELGSAVLTEVASVLRDPVAALIDHA</sequence>
<dbReference type="PROSITE" id="PS50968">
    <property type="entry name" value="BIOTINYL_LIPOYL"/>
    <property type="match status" value="1"/>
</dbReference>
<dbReference type="EC" id="2.3.1.-" evidence="6"/>
<evidence type="ECO:0000256" key="5">
    <source>
        <dbReference type="ARBA" id="ARBA00023315"/>
    </source>
</evidence>
<dbReference type="PROSITE" id="PS00189">
    <property type="entry name" value="LIPOYL"/>
    <property type="match status" value="1"/>
</dbReference>
<dbReference type="InterPro" id="IPR000089">
    <property type="entry name" value="Biotin_lipoyl"/>
</dbReference>
<accession>A0A857MF33</accession>
<evidence type="ECO:0000256" key="3">
    <source>
        <dbReference type="ARBA" id="ARBA00022679"/>
    </source>
</evidence>
<organism evidence="7">
    <name type="scientific">Gordonia amarae</name>
    <dbReference type="NCBI Taxonomy" id="36821"/>
    <lineage>
        <taxon>Bacteria</taxon>
        <taxon>Bacillati</taxon>
        <taxon>Actinomycetota</taxon>
        <taxon>Actinomycetes</taxon>
        <taxon>Mycobacteriales</taxon>
        <taxon>Gordoniaceae</taxon>
        <taxon>Gordonia</taxon>
    </lineage>
</organism>
<dbReference type="PANTHER" id="PTHR43178:SF5">
    <property type="entry name" value="LIPOAMIDE ACYLTRANSFERASE COMPONENT OF BRANCHED-CHAIN ALPHA-KETO ACID DEHYDROGENASE COMPLEX, MITOCHONDRIAL"/>
    <property type="match status" value="1"/>
</dbReference>
<dbReference type="Gene3D" id="3.30.559.10">
    <property type="entry name" value="Chloramphenicol acetyltransferase-like domain"/>
    <property type="match status" value="1"/>
</dbReference>
<dbReference type="GO" id="GO:0016407">
    <property type="term" value="F:acetyltransferase activity"/>
    <property type="evidence" value="ECO:0007669"/>
    <property type="project" value="TreeGrafter"/>
</dbReference>
<dbReference type="InterPro" id="IPR011053">
    <property type="entry name" value="Single_hybrid_motif"/>
</dbReference>
<name>A0A857MF33_9ACTN</name>
<evidence type="ECO:0000256" key="2">
    <source>
        <dbReference type="ARBA" id="ARBA00007317"/>
    </source>
</evidence>
<dbReference type="RefSeq" id="WP_005184536.1">
    <property type="nucleotide sequence ID" value="NZ_CP045804.1"/>
</dbReference>
<dbReference type="GO" id="GO:0031405">
    <property type="term" value="F:lipoic acid binding"/>
    <property type="evidence" value="ECO:0007669"/>
    <property type="project" value="TreeGrafter"/>
</dbReference>